<proteinExistence type="predicted"/>
<evidence type="ECO:0000313" key="3">
    <source>
        <dbReference type="Proteomes" id="UP001346149"/>
    </source>
</evidence>
<dbReference type="InterPro" id="IPR055482">
    <property type="entry name" value="DUF7054"/>
</dbReference>
<dbReference type="AlphaFoldDB" id="A0AAN7KE47"/>
<feature type="domain" description="DUF7054" evidence="1">
    <location>
        <begin position="16"/>
        <end position="97"/>
    </location>
</feature>
<reference evidence="2 3" key="1">
    <citation type="journal article" date="2023" name="Hortic Res">
        <title>Pangenome of water caltrop reveals structural variations and asymmetric subgenome divergence after allopolyploidization.</title>
        <authorList>
            <person name="Zhang X."/>
            <person name="Chen Y."/>
            <person name="Wang L."/>
            <person name="Yuan Y."/>
            <person name="Fang M."/>
            <person name="Shi L."/>
            <person name="Lu R."/>
            <person name="Comes H.P."/>
            <person name="Ma Y."/>
            <person name="Chen Y."/>
            <person name="Huang G."/>
            <person name="Zhou Y."/>
            <person name="Zheng Z."/>
            <person name="Qiu Y."/>
        </authorList>
    </citation>
    <scope>NUCLEOTIDE SEQUENCE [LARGE SCALE GENOMIC DNA]</scope>
    <source>
        <strain evidence="2">F231</strain>
    </source>
</reference>
<name>A0AAN7KE47_TRANT</name>
<comment type="caution">
    <text evidence="2">The sequence shown here is derived from an EMBL/GenBank/DDBJ whole genome shotgun (WGS) entry which is preliminary data.</text>
</comment>
<sequence length="140" mass="15392">MQLLHKLRKNNCPRINRILVSITVMGNAGPIRIVVDEADLVEAVIGTALKSYAREGRLPILGSNLDDFLLYSPNYGCDALSPWDTIGSQGTHNFLLCKKPQSDQRTPDAGRKSPAVIHGKGSRNWKTGINKPFSLKISSH</sequence>
<dbReference type="EMBL" id="JAXQNO010000023">
    <property type="protein sequence ID" value="KAK4765450.1"/>
    <property type="molecule type" value="Genomic_DNA"/>
</dbReference>
<evidence type="ECO:0000259" key="1">
    <source>
        <dbReference type="Pfam" id="PF23156"/>
    </source>
</evidence>
<protein>
    <recommendedName>
        <fullName evidence="1">DUF7054 domain-containing protein</fullName>
    </recommendedName>
</protein>
<dbReference type="InterPro" id="IPR040358">
    <property type="entry name" value="At4g22758-like"/>
</dbReference>
<keyword evidence="3" id="KW-1185">Reference proteome</keyword>
<dbReference type="Pfam" id="PF23156">
    <property type="entry name" value="DUF7054"/>
    <property type="match status" value="1"/>
</dbReference>
<gene>
    <name evidence="2" type="ORF">SAY86_026540</name>
</gene>
<organism evidence="2 3">
    <name type="scientific">Trapa natans</name>
    <name type="common">Water chestnut</name>
    <dbReference type="NCBI Taxonomy" id="22666"/>
    <lineage>
        <taxon>Eukaryota</taxon>
        <taxon>Viridiplantae</taxon>
        <taxon>Streptophyta</taxon>
        <taxon>Embryophyta</taxon>
        <taxon>Tracheophyta</taxon>
        <taxon>Spermatophyta</taxon>
        <taxon>Magnoliopsida</taxon>
        <taxon>eudicotyledons</taxon>
        <taxon>Gunneridae</taxon>
        <taxon>Pentapetalae</taxon>
        <taxon>rosids</taxon>
        <taxon>malvids</taxon>
        <taxon>Myrtales</taxon>
        <taxon>Lythraceae</taxon>
        <taxon>Trapa</taxon>
    </lineage>
</organism>
<dbReference type="Proteomes" id="UP001346149">
    <property type="component" value="Unassembled WGS sequence"/>
</dbReference>
<dbReference type="PANTHER" id="PTHR33270">
    <property type="entry name" value="BNAC05G50380D PROTEIN"/>
    <property type="match status" value="1"/>
</dbReference>
<evidence type="ECO:0000313" key="2">
    <source>
        <dbReference type="EMBL" id="KAK4765450.1"/>
    </source>
</evidence>
<dbReference type="PANTHER" id="PTHR33270:SF18">
    <property type="entry name" value="OS02G0324700 PROTEIN"/>
    <property type="match status" value="1"/>
</dbReference>
<accession>A0AAN7KE47</accession>